<gene>
    <name evidence="5" type="ORF">AAG570_011053</name>
</gene>
<sequence>MKEHSGENDNTEDVDRRSYSENEDDSESSTSSSSSEDEDTVPPDIFGKDFFKTLSSLKAKDPSIYNANVRFFENQNSEELTSKPAKSSKNEGSKSDKPLLLRDYERDLILNKKDVFEEDETTAEDIPPVTTIVESERQLKNEFKNFLKDDDDLEEEEFGGLLKKKVKTKKEQEKEDDDYMLWLKGQKDMLDDKTVESELKPLHDYWNNKNLDSNEEFLKDFILNKRFLEENNDSGGDEDENILSEDEKVLIAQDEFEEKYNFRFENQDVSDVKRYPRQVEGSLRRKDDRRKRKRIEIRERKKAEKEKKNEKIKKQQKEKLKEIENKLEELKKLTGNERLGFDNEDILEDFDPDKHDQKMQEMYNDEFYMGADEEKPQFEDEDYGEDWKYENEEGYGEEINCEDPEFNMDCEAIDGSGDYGKSKNLTRKKRKKREKKKRGFTEVSQLERPLYDPLVHQSFQKYVDEYYNLDCEDFIDDLPCRYKYKTVQSNDYGLTIEEILAADDKELNKWCPLSKLYKTRSQHVEANEVKIYKKKASNIEMKKRILPSLFESEEQKEPEDEEEYVEDSLAVGSNEGEVCHIGDKPVESGKSSKRKRKDSGKWNKSHPGNGIKDHGGNNKRKKWAPSNNGNSSKQPEFSDVRLSAYGIKPKRFQKFGKFKAKQPQN</sequence>
<feature type="compositionally biased region" description="Acidic residues" evidence="3">
    <location>
        <begin position="551"/>
        <end position="566"/>
    </location>
</feature>
<dbReference type="InterPro" id="IPR018034">
    <property type="entry name" value="Kri1"/>
</dbReference>
<evidence type="ECO:0000256" key="1">
    <source>
        <dbReference type="ARBA" id="ARBA00007473"/>
    </source>
</evidence>
<feature type="compositionally biased region" description="Polar residues" evidence="3">
    <location>
        <begin position="73"/>
        <end position="87"/>
    </location>
</feature>
<keyword evidence="6" id="KW-1185">Reference proteome</keyword>
<evidence type="ECO:0000259" key="4">
    <source>
        <dbReference type="Pfam" id="PF12936"/>
    </source>
</evidence>
<dbReference type="InterPro" id="IPR024626">
    <property type="entry name" value="Kri1-like_C"/>
</dbReference>
<feature type="region of interest" description="Disordered" evidence="3">
    <location>
        <begin position="72"/>
        <end position="98"/>
    </location>
</feature>
<feature type="compositionally biased region" description="Basic and acidic residues" evidence="3">
    <location>
        <begin position="296"/>
        <end position="318"/>
    </location>
</feature>
<dbReference type="AlphaFoldDB" id="A0ABD0YJS2"/>
<comment type="similarity">
    <text evidence="1">Belongs to the KRI1 family.</text>
</comment>
<dbReference type="Pfam" id="PF12936">
    <property type="entry name" value="Kri1_C"/>
    <property type="match status" value="1"/>
</dbReference>
<dbReference type="PANTHER" id="PTHR14490:SF5">
    <property type="entry name" value="PROTEIN KRI1 HOMOLOG"/>
    <property type="match status" value="1"/>
</dbReference>
<dbReference type="EMBL" id="JBFDAA010000006">
    <property type="protein sequence ID" value="KAL1131436.1"/>
    <property type="molecule type" value="Genomic_DNA"/>
</dbReference>
<feature type="compositionally biased region" description="Basic and acidic residues" evidence="3">
    <location>
        <begin position="577"/>
        <end position="587"/>
    </location>
</feature>
<evidence type="ECO:0000313" key="6">
    <source>
        <dbReference type="Proteomes" id="UP001558652"/>
    </source>
</evidence>
<feature type="compositionally biased region" description="Basic and acidic residues" evidence="3">
    <location>
        <begin position="88"/>
        <end position="98"/>
    </location>
</feature>
<dbReference type="PANTHER" id="PTHR14490">
    <property type="entry name" value="ZINC FINGER, ZZ TYPE"/>
    <property type="match status" value="1"/>
</dbReference>
<evidence type="ECO:0000256" key="3">
    <source>
        <dbReference type="SAM" id="MobiDB-lite"/>
    </source>
</evidence>
<organism evidence="5 6">
    <name type="scientific">Ranatra chinensis</name>
    <dbReference type="NCBI Taxonomy" id="642074"/>
    <lineage>
        <taxon>Eukaryota</taxon>
        <taxon>Metazoa</taxon>
        <taxon>Ecdysozoa</taxon>
        <taxon>Arthropoda</taxon>
        <taxon>Hexapoda</taxon>
        <taxon>Insecta</taxon>
        <taxon>Pterygota</taxon>
        <taxon>Neoptera</taxon>
        <taxon>Paraneoptera</taxon>
        <taxon>Hemiptera</taxon>
        <taxon>Heteroptera</taxon>
        <taxon>Panheteroptera</taxon>
        <taxon>Nepomorpha</taxon>
        <taxon>Nepidae</taxon>
        <taxon>Ranatrinae</taxon>
        <taxon>Ranatra</taxon>
    </lineage>
</organism>
<evidence type="ECO:0000313" key="5">
    <source>
        <dbReference type="EMBL" id="KAL1131436.1"/>
    </source>
</evidence>
<accession>A0ABD0YJS2</accession>
<feature type="compositionally biased region" description="Polar residues" evidence="3">
    <location>
        <begin position="625"/>
        <end position="635"/>
    </location>
</feature>
<dbReference type="Pfam" id="PF05178">
    <property type="entry name" value="Kri1"/>
    <property type="match status" value="1"/>
</dbReference>
<feature type="compositionally biased region" description="Basic and acidic residues" evidence="3">
    <location>
        <begin position="1"/>
        <end position="20"/>
    </location>
</feature>
<reference evidence="5 6" key="1">
    <citation type="submission" date="2024-07" db="EMBL/GenBank/DDBJ databases">
        <title>Chromosome-level genome assembly of the water stick insect Ranatra chinensis (Heteroptera: Nepidae).</title>
        <authorList>
            <person name="Liu X."/>
        </authorList>
    </citation>
    <scope>NUCLEOTIDE SEQUENCE [LARGE SCALE GENOMIC DNA]</scope>
    <source>
        <strain evidence="5">Cailab_2021Rc</strain>
        <tissue evidence="5">Muscle</tissue>
    </source>
</reference>
<proteinExistence type="inferred from homology"/>
<feature type="region of interest" description="Disordered" evidence="3">
    <location>
        <begin position="550"/>
        <end position="642"/>
    </location>
</feature>
<feature type="domain" description="Kri1-like C-terminal" evidence="4">
    <location>
        <begin position="458"/>
        <end position="544"/>
    </location>
</feature>
<protein>
    <recommendedName>
        <fullName evidence="2">Protein KRI1 homolog</fullName>
    </recommendedName>
</protein>
<feature type="region of interest" description="Disordered" evidence="3">
    <location>
        <begin position="275"/>
        <end position="318"/>
    </location>
</feature>
<evidence type="ECO:0000256" key="2">
    <source>
        <dbReference type="ARBA" id="ARBA00017294"/>
    </source>
</evidence>
<feature type="region of interest" description="Disordered" evidence="3">
    <location>
        <begin position="1"/>
        <end position="45"/>
    </location>
</feature>
<name>A0ABD0YJS2_9HEMI</name>
<comment type="caution">
    <text evidence="5">The sequence shown here is derived from an EMBL/GenBank/DDBJ whole genome shotgun (WGS) entry which is preliminary data.</text>
</comment>
<dbReference type="Proteomes" id="UP001558652">
    <property type="component" value="Unassembled WGS sequence"/>
</dbReference>